<name>A0A645BXK4_9ZZZZ</name>
<dbReference type="Pfam" id="PF00126">
    <property type="entry name" value="HTH_1"/>
    <property type="match status" value="1"/>
</dbReference>
<dbReference type="Pfam" id="PF03466">
    <property type="entry name" value="LysR_substrate"/>
    <property type="match status" value="1"/>
</dbReference>
<evidence type="ECO:0000259" key="5">
    <source>
        <dbReference type="PROSITE" id="PS50931"/>
    </source>
</evidence>
<gene>
    <name evidence="6" type="primary">oxyR_20</name>
    <name evidence="6" type="ORF">SDC9_116326</name>
</gene>
<dbReference type="Gene3D" id="1.10.10.10">
    <property type="entry name" value="Winged helix-like DNA-binding domain superfamily/Winged helix DNA-binding domain"/>
    <property type="match status" value="1"/>
</dbReference>
<evidence type="ECO:0000256" key="3">
    <source>
        <dbReference type="ARBA" id="ARBA00023125"/>
    </source>
</evidence>
<sequence length="318" mass="36266">MLKDIEYIYAVYQERSFSKAARRLFISQPSLSAAVKRIENELGLPLFNRSTNPVSLTEAGEYYINFADKIMETEREMQEHFAALAGGAPARLNVGSSMFFCSYVLPEIIEAFRARYANITATLSEGSSVALSERLREGALDFLLEAEQLDKNVFESVPWTAERIVLAVPASNPINEELSEFRYSFEEMAAESTDAPLKPAVPLERFAEEEFLILKKWNDIHRRSLAICKEAGFTPKVSMYLEQMMTAYYLVCEGRGIAFVRDTILDCLAPSDKVFFYRLDNSEASRGIYLSYKKSGVLSQVQRDFIDFMKTEKLSRRR</sequence>
<dbReference type="InterPro" id="IPR005119">
    <property type="entry name" value="LysR_subst-bd"/>
</dbReference>
<proteinExistence type="inferred from homology"/>
<dbReference type="AlphaFoldDB" id="A0A645BXK4"/>
<feature type="domain" description="HTH lysR-type" evidence="5">
    <location>
        <begin position="1"/>
        <end position="57"/>
    </location>
</feature>
<evidence type="ECO:0000256" key="4">
    <source>
        <dbReference type="ARBA" id="ARBA00023163"/>
    </source>
</evidence>
<organism evidence="6">
    <name type="scientific">bioreactor metagenome</name>
    <dbReference type="NCBI Taxonomy" id="1076179"/>
    <lineage>
        <taxon>unclassified sequences</taxon>
        <taxon>metagenomes</taxon>
        <taxon>ecological metagenomes</taxon>
    </lineage>
</organism>
<dbReference type="GO" id="GO:0003677">
    <property type="term" value="F:DNA binding"/>
    <property type="evidence" value="ECO:0007669"/>
    <property type="project" value="UniProtKB-KW"/>
</dbReference>
<evidence type="ECO:0000256" key="2">
    <source>
        <dbReference type="ARBA" id="ARBA00023015"/>
    </source>
</evidence>
<dbReference type="InterPro" id="IPR036388">
    <property type="entry name" value="WH-like_DNA-bd_sf"/>
</dbReference>
<dbReference type="FunFam" id="1.10.10.10:FF:000001">
    <property type="entry name" value="LysR family transcriptional regulator"/>
    <property type="match status" value="1"/>
</dbReference>
<dbReference type="InterPro" id="IPR000847">
    <property type="entry name" value="LysR_HTH_N"/>
</dbReference>
<dbReference type="InterPro" id="IPR036390">
    <property type="entry name" value="WH_DNA-bd_sf"/>
</dbReference>
<comment type="similarity">
    <text evidence="1">Belongs to the LysR transcriptional regulatory family.</text>
</comment>
<dbReference type="SUPFAM" id="SSF46785">
    <property type="entry name" value="Winged helix' DNA-binding domain"/>
    <property type="match status" value="1"/>
</dbReference>
<dbReference type="Gene3D" id="3.40.190.290">
    <property type="match status" value="1"/>
</dbReference>
<dbReference type="PRINTS" id="PR00039">
    <property type="entry name" value="HTHLYSR"/>
</dbReference>
<dbReference type="PROSITE" id="PS50931">
    <property type="entry name" value="HTH_LYSR"/>
    <property type="match status" value="1"/>
</dbReference>
<dbReference type="InterPro" id="IPR050950">
    <property type="entry name" value="HTH-type_LysR_regulators"/>
</dbReference>
<evidence type="ECO:0000313" key="6">
    <source>
        <dbReference type="EMBL" id="MPM69381.1"/>
    </source>
</evidence>
<keyword evidence="4" id="KW-0804">Transcription</keyword>
<comment type="caution">
    <text evidence="6">The sequence shown here is derived from an EMBL/GenBank/DDBJ whole genome shotgun (WGS) entry which is preliminary data.</text>
</comment>
<dbReference type="GO" id="GO:0005829">
    <property type="term" value="C:cytosol"/>
    <property type="evidence" value="ECO:0007669"/>
    <property type="project" value="TreeGrafter"/>
</dbReference>
<dbReference type="GO" id="GO:0003700">
    <property type="term" value="F:DNA-binding transcription factor activity"/>
    <property type="evidence" value="ECO:0007669"/>
    <property type="project" value="InterPro"/>
</dbReference>
<dbReference type="SUPFAM" id="SSF53850">
    <property type="entry name" value="Periplasmic binding protein-like II"/>
    <property type="match status" value="1"/>
</dbReference>
<dbReference type="EMBL" id="VSSQ01022833">
    <property type="protein sequence ID" value="MPM69381.1"/>
    <property type="molecule type" value="Genomic_DNA"/>
</dbReference>
<protein>
    <submittedName>
        <fullName evidence="6">Hydrogen peroxide-inducible genes activator</fullName>
    </submittedName>
</protein>
<keyword evidence="2" id="KW-0805">Transcription regulation</keyword>
<accession>A0A645BXK4</accession>
<keyword evidence="3" id="KW-0238">DNA-binding</keyword>
<evidence type="ECO:0000256" key="1">
    <source>
        <dbReference type="ARBA" id="ARBA00009437"/>
    </source>
</evidence>
<dbReference type="CDD" id="cd05466">
    <property type="entry name" value="PBP2_LTTR_substrate"/>
    <property type="match status" value="1"/>
</dbReference>
<reference evidence="6" key="1">
    <citation type="submission" date="2019-08" db="EMBL/GenBank/DDBJ databases">
        <authorList>
            <person name="Kucharzyk K."/>
            <person name="Murdoch R.W."/>
            <person name="Higgins S."/>
            <person name="Loffler F."/>
        </authorList>
    </citation>
    <scope>NUCLEOTIDE SEQUENCE</scope>
</reference>
<dbReference type="PANTHER" id="PTHR30419">
    <property type="entry name" value="HTH-TYPE TRANSCRIPTIONAL REGULATOR YBHD"/>
    <property type="match status" value="1"/>
</dbReference>